<sequence>MQARVSAEGGSVADNPAKNLRRQYEGKIIFISSIAGLITDPFAGAYSSSKHALEAVPPQYCSLSKYDADFRLIGRRLATMAARIT</sequence>
<dbReference type="Gene3D" id="3.40.50.720">
    <property type="entry name" value="NAD(P)-binding Rossmann-like Domain"/>
    <property type="match status" value="1"/>
</dbReference>
<gene>
    <name evidence="1" type="ORF">A0U89_00455</name>
</gene>
<dbReference type="EMBL" id="CP014674">
    <property type="protein sequence ID" value="AOX15852.1"/>
    <property type="molecule type" value="Genomic_DNA"/>
</dbReference>
<reference evidence="1 2" key="1">
    <citation type="journal article" date="2016" name="Microb. Cell Fact.">
        <title>Dissection of exopolysaccharide biosynthesis in Kozakia baliensis.</title>
        <authorList>
            <person name="Brandt J.U."/>
            <person name="Jakob F."/>
            <person name="Behr J."/>
            <person name="Geissler A.J."/>
            <person name="Vogel R.F."/>
        </authorList>
    </citation>
    <scope>NUCLEOTIDE SEQUENCE [LARGE SCALE GENOMIC DNA]</scope>
    <source>
        <strain evidence="1 2">DSM 14400</strain>
    </source>
</reference>
<dbReference type="eggNOG" id="COG1028">
    <property type="taxonomic scope" value="Bacteria"/>
</dbReference>
<dbReference type="SUPFAM" id="SSF51735">
    <property type="entry name" value="NAD(P)-binding Rossmann-fold domains"/>
    <property type="match status" value="1"/>
</dbReference>
<proteinExistence type="predicted"/>
<accession>A0A1D8UQE0</accession>
<dbReference type="Pfam" id="PF00106">
    <property type="entry name" value="adh_short"/>
    <property type="match status" value="1"/>
</dbReference>
<dbReference type="InterPro" id="IPR036291">
    <property type="entry name" value="NAD(P)-bd_dom_sf"/>
</dbReference>
<evidence type="ECO:0000313" key="1">
    <source>
        <dbReference type="EMBL" id="AOX15852.1"/>
    </source>
</evidence>
<protein>
    <submittedName>
        <fullName evidence="1">Uncharacterized protein</fullName>
    </submittedName>
</protein>
<organism evidence="1 2">
    <name type="scientific">Kozakia baliensis</name>
    <dbReference type="NCBI Taxonomy" id="153496"/>
    <lineage>
        <taxon>Bacteria</taxon>
        <taxon>Pseudomonadati</taxon>
        <taxon>Pseudomonadota</taxon>
        <taxon>Alphaproteobacteria</taxon>
        <taxon>Acetobacterales</taxon>
        <taxon>Acetobacteraceae</taxon>
        <taxon>Kozakia</taxon>
    </lineage>
</organism>
<dbReference type="Proteomes" id="UP000179145">
    <property type="component" value="Chromosome"/>
</dbReference>
<dbReference type="KEGG" id="kba:A0U89_00455"/>
<dbReference type="AlphaFoldDB" id="A0A1D8UQE0"/>
<dbReference type="InterPro" id="IPR002347">
    <property type="entry name" value="SDR_fam"/>
</dbReference>
<keyword evidence="2" id="KW-1185">Reference proteome</keyword>
<evidence type="ECO:0000313" key="2">
    <source>
        <dbReference type="Proteomes" id="UP000179145"/>
    </source>
</evidence>
<name>A0A1D8UQE0_9PROT</name>